<dbReference type="PANTHER" id="PTHR48103">
    <property type="entry name" value="MIDASIN-RELATED"/>
    <property type="match status" value="1"/>
</dbReference>
<dbReference type="InterPro" id="IPR040848">
    <property type="entry name" value="AAA_lid_7"/>
</dbReference>
<dbReference type="PANTHER" id="PTHR48103:SF2">
    <property type="entry name" value="MIDASIN"/>
    <property type="match status" value="1"/>
</dbReference>
<dbReference type="GO" id="GO:0030687">
    <property type="term" value="C:preribosome, large subunit precursor"/>
    <property type="evidence" value="ECO:0007669"/>
    <property type="project" value="TreeGrafter"/>
</dbReference>
<feature type="domain" description="ATPase dynein-related AAA" evidence="3">
    <location>
        <begin position="391"/>
        <end position="507"/>
    </location>
</feature>
<keyword evidence="1" id="KW-0547">Nucleotide-binding</keyword>
<dbReference type="STRING" id="1049790.LEP1GSC047_2775"/>
<organism evidence="5 6">
    <name type="scientific">Leptospira inadai serovar Lyme str. 10</name>
    <dbReference type="NCBI Taxonomy" id="1049790"/>
    <lineage>
        <taxon>Bacteria</taxon>
        <taxon>Pseudomonadati</taxon>
        <taxon>Spirochaetota</taxon>
        <taxon>Spirochaetia</taxon>
        <taxon>Leptospirales</taxon>
        <taxon>Leptospiraceae</taxon>
        <taxon>Leptospira</taxon>
    </lineage>
</organism>
<keyword evidence="2" id="KW-0067">ATP-binding</keyword>
<dbReference type="GO" id="GO:0000027">
    <property type="term" value="P:ribosomal large subunit assembly"/>
    <property type="evidence" value="ECO:0007669"/>
    <property type="project" value="TreeGrafter"/>
</dbReference>
<dbReference type="EMBL" id="AHMM02000017">
    <property type="protein sequence ID" value="EQA36962.1"/>
    <property type="molecule type" value="Genomic_DNA"/>
</dbReference>
<dbReference type="Gene3D" id="3.40.50.300">
    <property type="entry name" value="P-loop containing nucleotide triphosphate hydrolases"/>
    <property type="match status" value="2"/>
</dbReference>
<protein>
    <submittedName>
        <fullName evidence="5">ATPase, AAA family</fullName>
    </submittedName>
</protein>
<sequence>MIRLLHFGDMEAVEIAGLKVPVSKIGNNSGSLGSDLVETDSTVRNLQNILYPLLEGRPVLLIGDAGVGKNALIYYINHKRNHPTARFSFNEDTLPEDLIGSYRLLLDGKGFAWADGPLTSAVRSGASFVADEMNLCPPHIIKRFSTIYESNYLELIEGNGARIQASNGFNFIGTQNPSEGFEGRKPLPFDITRYYSVVYVDPHSPDEILFILGKLYPEMGSELLKSCIRISLETETRVVSGAIGKGDLEKYHFNIRNLKKLCSRILGLKADSPELRFRELWNFYIEPFRKDEDRQAQIELILKETGLSATPRLPEPKFEIHKGFLYCNDKRIPVLDESKAKEILTSIPLPLKLREFAERVYSAVEFKENILIEYSEEQDPQLILPLFTEANGLPLETVHLCKGIHTSDIIGALKPTTGSEVGWVDGPLTKGIREGGNILITNLEAAGAELVEKLNMLTDDARSLVLPPESGETIPVELKEDSRVFAMKLYRKTKSTPTISRAFRNRFTSVLFPDLEDIQTLKEILSFYLPEGDLIDKMADFHSKIKDLSKKRTIGSANLMPYTFGLSNLLQWKDHIHRYADKKAGKEGLLEVAFRGGKIAYSNQIADPSERKELERILEFQLSGVEIVSEFFKELEDKKKKTLTPSTAIEKSRWWDPELHKREPLTGKAKLLNSGGELRKGLEINTPPTGGSVKEGADAWYGQETRGNMGQGEPAGGGGAWGFRTEELYKAFLAKRRILWEYTVQANLKEFKEVFGRSLEEVELNLERLFDPEIDINRMYRSEGNRIDTRKYISFLSGKGDSKVFDKTTIDKDEEKLKGVEVAFLVSKARRIFNFEYAVATLSAMLSSAHILDEHDVNFSVTAYSDRLNRKDRIDLVEIKRIEEPYDAKKEEEMFDSLRSDWQGDSIEEYQLLEKIESYFSPEAQTRILVMISDFRGQRGKAEIEQEIQSRDNRRLKAEILKHSNKNYVFLGVGLGRRYIAEHIFPDSIQITSENFYNMPNLIGAELGRIILTHHSTRN</sequence>
<evidence type="ECO:0000256" key="1">
    <source>
        <dbReference type="ARBA" id="ARBA00022741"/>
    </source>
</evidence>
<dbReference type="Proteomes" id="UP000018719">
    <property type="component" value="Unassembled WGS sequence"/>
</dbReference>
<evidence type="ECO:0000313" key="6">
    <source>
        <dbReference type="Proteomes" id="UP000018719"/>
    </source>
</evidence>
<dbReference type="AlphaFoldDB" id="V6HBU8"/>
<gene>
    <name evidence="5" type="ORF">LEP1GSC047_2775</name>
</gene>
<feature type="domain" description="Midasin AAA lid" evidence="4">
    <location>
        <begin position="207"/>
        <end position="307"/>
    </location>
</feature>
<evidence type="ECO:0000259" key="3">
    <source>
        <dbReference type="Pfam" id="PF07728"/>
    </source>
</evidence>
<name>V6HBU8_9LEPT</name>
<dbReference type="Pfam" id="PF07728">
    <property type="entry name" value="AAA_5"/>
    <property type="match status" value="2"/>
</dbReference>
<evidence type="ECO:0000256" key="2">
    <source>
        <dbReference type="ARBA" id="ARBA00022840"/>
    </source>
</evidence>
<accession>V6HBU8</accession>
<dbReference type="Pfam" id="PF17867">
    <property type="entry name" value="AAA_lid_7"/>
    <property type="match status" value="1"/>
</dbReference>
<comment type="caution">
    <text evidence="5">The sequence shown here is derived from an EMBL/GenBank/DDBJ whole genome shotgun (WGS) entry which is preliminary data.</text>
</comment>
<dbReference type="SUPFAM" id="SSF52540">
    <property type="entry name" value="P-loop containing nucleoside triphosphate hydrolases"/>
    <property type="match status" value="2"/>
</dbReference>
<dbReference type="InterPro" id="IPR011704">
    <property type="entry name" value="ATPase_dyneun-rel_AAA"/>
</dbReference>
<feature type="domain" description="ATPase dynein-related AAA" evidence="3">
    <location>
        <begin position="58"/>
        <end position="183"/>
    </location>
</feature>
<dbReference type="InterPro" id="IPR027417">
    <property type="entry name" value="P-loop_NTPase"/>
</dbReference>
<dbReference type="GO" id="GO:0005524">
    <property type="term" value="F:ATP binding"/>
    <property type="evidence" value="ECO:0007669"/>
    <property type="project" value="UniProtKB-KW"/>
</dbReference>
<dbReference type="GO" id="GO:0016887">
    <property type="term" value="F:ATP hydrolysis activity"/>
    <property type="evidence" value="ECO:0007669"/>
    <property type="project" value="InterPro"/>
</dbReference>
<evidence type="ECO:0000313" key="5">
    <source>
        <dbReference type="EMBL" id="EQA36962.1"/>
    </source>
</evidence>
<reference evidence="5 6" key="1">
    <citation type="submission" date="2013-05" db="EMBL/GenBank/DDBJ databases">
        <authorList>
            <person name="Harkins D.M."/>
            <person name="Durkin A.S."/>
            <person name="Brinkac L.M."/>
            <person name="Haft D.H."/>
            <person name="Selengut J.D."/>
            <person name="Sanka R."/>
            <person name="DePew J."/>
            <person name="Purushe J."/>
            <person name="Hartskeerl R.A."/>
            <person name="Ahmed A."/>
            <person name="van der Linden H."/>
            <person name="Goris M.G.A."/>
            <person name="Vinetz J.M."/>
            <person name="Sutton G.G."/>
            <person name="Nierman W.C."/>
            <person name="Fouts D.E."/>
        </authorList>
    </citation>
    <scope>NUCLEOTIDE SEQUENCE [LARGE SCALE GENOMIC DNA]</scope>
    <source>
        <strain evidence="5 6">10</strain>
    </source>
</reference>
<evidence type="ECO:0000259" key="4">
    <source>
        <dbReference type="Pfam" id="PF17867"/>
    </source>
</evidence>
<proteinExistence type="predicted"/>